<organism evidence="1 2">
    <name type="scientific">Tenebrio molitor</name>
    <name type="common">Yellow mealworm beetle</name>
    <dbReference type="NCBI Taxonomy" id="7067"/>
    <lineage>
        <taxon>Eukaryota</taxon>
        <taxon>Metazoa</taxon>
        <taxon>Ecdysozoa</taxon>
        <taxon>Arthropoda</taxon>
        <taxon>Hexapoda</taxon>
        <taxon>Insecta</taxon>
        <taxon>Pterygota</taxon>
        <taxon>Neoptera</taxon>
        <taxon>Endopterygota</taxon>
        <taxon>Coleoptera</taxon>
        <taxon>Polyphaga</taxon>
        <taxon>Cucujiformia</taxon>
        <taxon>Tenebrionidae</taxon>
        <taxon>Tenebrio</taxon>
    </lineage>
</organism>
<sequence>MLRAHRVGLLFVLCPDLERREEFAVEEVERRISSRLSNPRGSFMEAGVKEQERKVRRVRGRKRRNEKLPILVGRLYRQYISEFISTRKRAIAGRSKKKNQPTSLTWPHLRGGRSLFNVDGRPDERKKNVRLTTIYLPVAAYLYGSIGRLDNLSNFFVVVLIYGRVKCRMPFGHRNAHDAFADAGNDGGRELGFTEAGPPPFVLSVSSFFFPAVNNSAEMIDFRQ</sequence>
<dbReference type="Proteomes" id="UP000719412">
    <property type="component" value="Unassembled WGS sequence"/>
</dbReference>
<evidence type="ECO:0000313" key="2">
    <source>
        <dbReference type="Proteomes" id="UP000719412"/>
    </source>
</evidence>
<reference evidence="1" key="2">
    <citation type="submission" date="2021-08" db="EMBL/GenBank/DDBJ databases">
        <authorList>
            <person name="Eriksson T."/>
        </authorList>
    </citation>
    <scope>NUCLEOTIDE SEQUENCE</scope>
    <source>
        <strain evidence="1">Stoneville</strain>
        <tissue evidence="1">Whole head</tissue>
    </source>
</reference>
<comment type="caution">
    <text evidence="1">The sequence shown here is derived from an EMBL/GenBank/DDBJ whole genome shotgun (WGS) entry which is preliminary data.</text>
</comment>
<name>A0A8J6LJG2_TENMO</name>
<accession>A0A8J6LJG2</accession>
<gene>
    <name evidence="1" type="ORF">GEV33_006740</name>
</gene>
<proteinExistence type="predicted"/>
<keyword evidence="2" id="KW-1185">Reference proteome</keyword>
<evidence type="ECO:0000313" key="1">
    <source>
        <dbReference type="EMBL" id="KAH0816051.1"/>
    </source>
</evidence>
<protein>
    <submittedName>
        <fullName evidence="1">Uncharacterized protein</fullName>
    </submittedName>
</protein>
<dbReference type="AlphaFoldDB" id="A0A8J6LJG2"/>
<dbReference type="EMBL" id="JABDTM020022149">
    <property type="protein sequence ID" value="KAH0816051.1"/>
    <property type="molecule type" value="Genomic_DNA"/>
</dbReference>
<reference evidence="1" key="1">
    <citation type="journal article" date="2020" name="J Insects Food Feed">
        <title>The yellow mealworm (Tenebrio molitor) genome: a resource for the emerging insects as food and feed industry.</title>
        <authorList>
            <person name="Eriksson T."/>
            <person name="Andere A."/>
            <person name="Kelstrup H."/>
            <person name="Emery V."/>
            <person name="Picard C."/>
        </authorList>
    </citation>
    <scope>NUCLEOTIDE SEQUENCE</scope>
    <source>
        <strain evidence="1">Stoneville</strain>
        <tissue evidence="1">Whole head</tissue>
    </source>
</reference>